<dbReference type="Proteomes" id="UP000887009">
    <property type="component" value="Unassembled WGS sequence"/>
</dbReference>
<dbReference type="EMBL" id="JAOCIZ010000025">
    <property type="protein sequence ID" value="MDH1505031.1"/>
    <property type="molecule type" value="Genomic_DNA"/>
</dbReference>
<dbReference type="EMBL" id="BPNI01000201">
    <property type="protein sequence ID" value="GJA43568.1"/>
    <property type="molecule type" value="Genomic_DNA"/>
</dbReference>
<dbReference type="EMBL" id="CP120942">
    <property type="protein sequence ID" value="WFF96521.1"/>
    <property type="molecule type" value="Genomic_DNA"/>
</dbReference>
<dbReference type="EMBL" id="BPNL01000041">
    <property type="protein sequence ID" value="GJA55784.1"/>
    <property type="molecule type" value="Genomic_DNA"/>
</dbReference>
<dbReference type="EMBL" id="AP021927">
    <property type="protein sequence ID" value="BBQ30116.1"/>
    <property type="molecule type" value="Genomic_DNA"/>
</dbReference>
<evidence type="ECO:0008006" key="16">
    <source>
        <dbReference type="Google" id="ProtNLM"/>
    </source>
</evidence>
<evidence type="ECO:0000313" key="5">
    <source>
        <dbReference type="EMBL" id="GJA55784.1"/>
    </source>
</evidence>
<dbReference type="PROSITE" id="PS51257">
    <property type="entry name" value="PROKAR_LIPOPROTEIN"/>
    <property type="match status" value="1"/>
</dbReference>
<dbReference type="Proteomes" id="UP000886934">
    <property type="component" value="Unassembled WGS sequence"/>
</dbReference>
<dbReference type="OrthoDB" id="5588507at2"/>
<evidence type="ECO:0000313" key="11">
    <source>
        <dbReference type="EMBL" id="UZC85314.1"/>
    </source>
</evidence>
<dbReference type="Proteomes" id="UP000737420">
    <property type="component" value="Unassembled WGS sequence"/>
</dbReference>
<dbReference type="Proteomes" id="UP000266778">
    <property type="component" value="Chromosome"/>
</dbReference>
<evidence type="ECO:0000313" key="4">
    <source>
        <dbReference type="EMBL" id="GJA43568.1"/>
    </source>
</evidence>
<dbReference type="Proteomes" id="UP001218423">
    <property type="component" value="Chromosome"/>
</dbReference>
<evidence type="ECO:0000313" key="8">
    <source>
        <dbReference type="EMBL" id="MDH1505031.1"/>
    </source>
</evidence>
<dbReference type="AlphaFoldDB" id="A0A2X4NHT4"/>
<dbReference type="Proteomes" id="UP001277183">
    <property type="component" value="Unassembled WGS sequence"/>
</dbReference>
<dbReference type="RefSeq" id="WP_029314742.1">
    <property type="nucleotide sequence ID" value="NZ_AP019195.1"/>
</dbReference>
<dbReference type="EMBL" id="JAOCFT010000001">
    <property type="protein sequence ID" value="MDH1898636.1"/>
    <property type="molecule type" value="Genomic_DNA"/>
</dbReference>
<evidence type="ECO:0000313" key="2">
    <source>
        <dbReference type="EMBL" id="AXB06339.1"/>
    </source>
</evidence>
<evidence type="ECO:0000313" key="15">
    <source>
        <dbReference type="Proteomes" id="UP000886934"/>
    </source>
</evidence>
<dbReference type="EMBL" id="CP025706">
    <property type="protein sequence ID" value="AXB06339.1"/>
    <property type="molecule type" value="Genomic_DNA"/>
</dbReference>
<evidence type="ECO:0000313" key="6">
    <source>
        <dbReference type="EMBL" id="GJA64597.1"/>
    </source>
</evidence>
<evidence type="ECO:0000313" key="10">
    <source>
        <dbReference type="EMBL" id="MDX7720132.1"/>
    </source>
</evidence>
<name>A0A2X4NHT4_AERCA</name>
<dbReference type="EMBL" id="BPNN01000054">
    <property type="protein sequence ID" value="GJA64597.1"/>
    <property type="molecule type" value="Genomic_DNA"/>
</dbReference>
<protein>
    <recommendedName>
        <fullName evidence="16">Lipoprotein</fullName>
    </recommendedName>
</protein>
<dbReference type="GeneID" id="48821946"/>
<sequence length="92" mass="9896">MHNTAKWLMSLSVCALLMACGGDKTTGKACLGSNNDTLVEGMQDKCKAGDIVATKHPAYFCDFNYAVTFNSYNSAICVYSGGLKPERTTEKS</sequence>
<dbReference type="Proteomes" id="UP000886939">
    <property type="component" value="Unassembled WGS sequence"/>
</dbReference>
<dbReference type="EMBL" id="CP110176">
    <property type="protein sequence ID" value="UZC85314.1"/>
    <property type="molecule type" value="Genomic_DNA"/>
</dbReference>
<dbReference type="EMBL" id="JAWZVU010000039">
    <property type="protein sequence ID" value="MDX7720132.1"/>
    <property type="molecule type" value="Genomic_DNA"/>
</dbReference>
<keyword evidence="1" id="KW-0732">Signal</keyword>
<dbReference type="Proteomes" id="UP001161704">
    <property type="component" value="Unassembled WGS sequence"/>
</dbReference>
<reference evidence="2" key="1">
    <citation type="journal article" date="2019" name="J Environ">
        <title>Genetic characterization and potential molecular dissemination mechanism of tet (31) gene in Aeromonas caviae from an oxytetracycline wastewater treatment system.</title>
        <authorList>
            <person name="Shi Y."/>
            <person name="Tian Z."/>
            <person name="Leclercq S.O."/>
            <person name="Zhang H."/>
            <person name="Yang M."/>
            <person name="Zhang Y."/>
        </authorList>
    </citation>
    <scope>NUCLEOTIDE SEQUENCE</scope>
    <source>
        <strain evidence="2">T25-39</strain>
    </source>
</reference>
<evidence type="ECO:0000256" key="1">
    <source>
        <dbReference type="SAM" id="SignalP"/>
    </source>
</evidence>
<reference evidence="10" key="7">
    <citation type="submission" date="2023-11" db="EMBL/GenBank/DDBJ databases">
        <title>WGS of Aeromonas in Northern Israel.</title>
        <authorList>
            <person name="Hershko Y."/>
        </authorList>
    </citation>
    <scope>NUCLEOTIDE SEQUENCE</scope>
    <source>
        <strain evidence="10">77416</strain>
    </source>
</reference>
<feature type="chain" id="PRO_5044386980" description="Lipoprotein" evidence="1">
    <location>
        <begin position="20"/>
        <end position="92"/>
    </location>
</feature>
<gene>
    <name evidence="2" type="ORF">C1C91_16275</name>
    <name evidence="4" type="ORF">KAM343_43640</name>
    <name evidence="5" type="ORF">KAM348_32070</name>
    <name evidence="6" type="ORF">KAM351_32080</name>
    <name evidence="7" type="ORF">KAM382_27870</name>
    <name evidence="9" type="ORF">N5I07_13915</name>
    <name evidence="8" type="ORF">N5I20_08180</name>
    <name evidence="11" type="ORF">OJY61_15865</name>
    <name evidence="12" type="ORF">P5S46_12645</name>
    <name evidence="10" type="ORF">SJS77_06515</name>
    <name evidence="3" type="ORF">WP2W18E01_16980</name>
</gene>
<reference evidence="3 13" key="2">
    <citation type="submission" date="2019-12" db="EMBL/GenBank/DDBJ databases">
        <title>complete genome sequences of Aeromonas caviae str. WP2-W18-ESBL-01 isolated from wastewater treatment plant effluent.</title>
        <authorList>
            <person name="Sekizuka T."/>
            <person name="Itokawa K."/>
            <person name="Yatsu K."/>
            <person name="Inamine Y."/>
            <person name="Kuroda M."/>
        </authorList>
    </citation>
    <scope>NUCLEOTIDE SEQUENCE [LARGE SCALE GENOMIC DNA]</scope>
    <source>
        <strain evidence="3 13">WP2-W18-ESBL-01</strain>
    </source>
</reference>
<organism evidence="6 15">
    <name type="scientific">Aeromonas caviae</name>
    <name type="common">Aeromonas punctata</name>
    <dbReference type="NCBI Taxonomy" id="648"/>
    <lineage>
        <taxon>Bacteria</taxon>
        <taxon>Pseudomonadati</taxon>
        <taxon>Pseudomonadota</taxon>
        <taxon>Gammaproteobacteria</taxon>
        <taxon>Aeromonadales</taxon>
        <taxon>Aeromonadaceae</taxon>
        <taxon>Aeromonas</taxon>
    </lineage>
</organism>
<feature type="signal peptide" evidence="1">
    <location>
        <begin position="1"/>
        <end position="19"/>
    </location>
</feature>
<dbReference type="Proteomes" id="UP001163285">
    <property type="component" value="Chromosome"/>
</dbReference>
<reference evidence="12" key="5">
    <citation type="submission" date="2023-03" db="EMBL/GenBank/DDBJ databases">
        <title>Aeromonas caviae strain AC1520.</title>
        <authorList>
            <person name="Xie T."/>
            <person name="Zhang Q."/>
            <person name="Deng J."/>
            <person name="Li X."/>
        </authorList>
    </citation>
    <scope>NUCLEOTIDE SEQUENCE</scope>
    <source>
        <strain evidence="12">AC1520</strain>
    </source>
</reference>
<evidence type="ECO:0000313" key="9">
    <source>
        <dbReference type="EMBL" id="MDH1898636.1"/>
    </source>
</evidence>
<reference evidence="6 14" key="3">
    <citation type="submission" date="2021-07" db="EMBL/GenBank/DDBJ databases">
        <title>Draft genome sequence of carbapenem-resistant Aeromonas spp. in Japan.</title>
        <authorList>
            <person name="Maehana S."/>
            <person name="Suzuki M."/>
            <person name="Kitasato H."/>
        </authorList>
    </citation>
    <scope>NUCLEOTIDE SEQUENCE</scope>
    <source>
        <strain evidence="4">KAM343</strain>
        <strain evidence="5">KAM348</strain>
        <strain evidence="6">KAM351</strain>
        <strain evidence="7 14">KAM382</strain>
    </source>
</reference>
<evidence type="ECO:0000313" key="13">
    <source>
        <dbReference type="Proteomes" id="UP000515756"/>
    </source>
</evidence>
<dbReference type="Proteomes" id="UP001160758">
    <property type="component" value="Unassembled WGS sequence"/>
</dbReference>
<reference evidence="11" key="6">
    <citation type="submission" date="2023-04" db="EMBL/GenBank/DDBJ databases">
        <title>Whole Genome Sequence of Multi-drug resistant Aeromonas caviae as a gut pathogen in newborn.</title>
        <authorList>
            <person name="Jadhav S.V."/>
            <person name="Saroj S.D."/>
            <person name="Saha U.B."/>
            <person name="Sen S."/>
            <person name="Kher A."/>
        </authorList>
    </citation>
    <scope>NUCLEOTIDE SEQUENCE</scope>
    <source>
        <strain evidence="11">SVJ23</strain>
    </source>
</reference>
<evidence type="ECO:0000313" key="12">
    <source>
        <dbReference type="EMBL" id="WFF96521.1"/>
    </source>
</evidence>
<evidence type="ECO:0000313" key="14">
    <source>
        <dbReference type="Proteomes" id="UP000737420"/>
    </source>
</evidence>
<accession>A0A2X4NHT4</accession>
<dbReference type="Proteomes" id="UP000515756">
    <property type="component" value="Chromosome"/>
</dbReference>
<evidence type="ECO:0000313" key="7">
    <source>
        <dbReference type="EMBL" id="GJB92726.1"/>
    </source>
</evidence>
<reference evidence="8" key="4">
    <citation type="submission" date="2022-09" db="EMBL/GenBank/DDBJ databases">
        <title>Intensive care unit water sources are persistently colonized with multi-drug resistant bacteria and are the site of extensive horizontal gene transfer of antibiotic resistance genes.</title>
        <authorList>
            <person name="Diorio-Toth L."/>
        </authorList>
    </citation>
    <scope>NUCLEOTIDE SEQUENCE</scope>
    <source>
        <strain evidence="8">GD03710</strain>
        <strain evidence="9">GD03796</strain>
    </source>
</reference>
<evidence type="ECO:0000313" key="3">
    <source>
        <dbReference type="EMBL" id="BBQ30116.1"/>
    </source>
</evidence>
<proteinExistence type="predicted"/>
<dbReference type="EMBL" id="BPOP01000028">
    <property type="protein sequence ID" value="GJB92726.1"/>
    <property type="molecule type" value="Genomic_DNA"/>
</dbReference>